<keyword evidence="2" id="KW-0378">Hydrolase</keyword>
<evidence type="ECO:0000256" key="2">
    <source>
        <dbReference type="ARBA" id="ARBA00022801"/>
    </source>
</evidence>
<comment type="similarity">
    <text evidence="1">Belongs to the 4-hydroxybenzoyl-CoA thioesterase family.</text>
</comment>
<dbReference type="PANTHER" id="PTHR31793">
    <property type="entry name" value="4-HYDROXYBENZOYL-COA THIOESTERASE FAMILY MEMBER"/>
    <property type="match status" value="1"/>
</dbReference>
<dbReference type="PANTHER" id="PTHR31793:SF27">
    <property type="entry name" value="NOVEL THIOESTERASE SUPERFAMILY DOMAIN AND SAPOSIN A-TYPE DOMAIN CONTAINING PROTEIN (0610012H03RIK)"/>
    <property type="match status" value="1"/>
</dbReference>
<proteinExistence type="inferred from homology"/>
<evidence type="ECO:0000313" key="3">
    <source>
        <dbReference type="EMBL" id="AWX99602.1"/>
    </source>
</evidence>
<organism evidence="3 4">
    <name type="scientific">Marinomonas primoryensis</name>
    <dbReference type="NCBI Taxonomy" id="178399"/>
    <lineage>
        <taxon>Bacteria</taxon>
        <taxon>Pseudomonadati</taxon>
        <taxon>Pseudomonadota</taxon>
        <taxon>Gammaproteobacteria</taxon>
        <taxon>Oceanospirillales</taxon>
        <taxon>Oceanospirillaceae</taxon>
        <taxon>Marinomonas</taxon>
    </lineage>
</organism>
<dbReference type="Proteomes" id="UP000249898">
    <property type="component" value="Chromosome"/>
</dbReference>
<evidence type="ECO:0000256" key="1">
    <source>
        <dbReference type="ARBA" id="ARBA00005953"/>
    </source>
</evidence>
<dbReference type="OrthoDB" id="9800856at2"/>
<protein>
    <submittedName>
        <fullName evidence="3">4-hydroxybenzoyl-CoA thioesterase</fullName>
    </submittedName>
</protein>
<dbReference type="AlphaFoldDB" id="A0A2Z4PQ55"/>
<dbReference type="Pfam" id="PF13279">
    <property type="entry name" value="4HBT_2"/>
    <property type="match status" value="1"/>
</dbReference>
<gene>
    <name evidence="3" type="ORF">A8139_06040</name>
</gene>
<dbReference type="GO" id="GO:0047617">
    <property type="term" value="F:fatty acyl-CoA hydrolase activity"/>
    <property type="evidence" value="ECO:0007669"/>
    <property type="project" value="TreeGrafter"/>
</dbReference>
<reference evidence="3 4" key="1">
    <citation type="submission" date="2016-06" db="EMBL/GenBank/DDBJ databases">
        <title>The sequenced genome of the ice-adhering bacterium Marinomonas primoryensis, from Antarctica.</title>
        <authorList>
            <person name="Graham L."/>
            <person name="Vance T.D.R."/>
            <person name="Davies P.L."/>
        </authorList>
    </citation>
    <scope>NUCLEOTIDE SEQUENCE [LARGE SCALE GENOMIC DNA]</scope>
    <source>
        <strain evidence="3 4">AceL</strain>
    </source>
</reference>
<dbReference type="RefSeq" id="WP_112136491.1">
    <property type="nucleotide sequence ID" value="NZ_CP016181.1"/>
</dbReference>
<dbReference type="CDD" id="cd00586">
    <property type="entry name" value="4HBT"/>
    <property type="match status" value="1"/>
</dbReference>
<dbReference type="Gene3D" id="3.10.129.10">
    <property type="entry name" value="Hotdog Thioesterase"/>
    <property type="match status" value="1"/>
</dbReference>
<dbReference type="InterPro" id="IPR029069">
    <property type="entry name" value="HotDog_dom_sf"/>
</dbReference>
<dbReference type="InterPro" id="IPR050563">
    <property type="entry name" value="4-hydroxybenzoyl-CoA_TE"/>
</dbReference>
<evidence type="ECO:0000313" key="4">
    <source>
        <dbReference type="Proteomes" id="UP000249898"/>
    </source>
</evidence>
<dbReference type="EMBL" id="CP016181">
    <property type="protein sequence ID" value="AWX99602.1"/>
    <property type="molecule type" value="Genomic_DNA"/>
</dbReference>
<name>A0A2Z4PQ55_9GAMM</name>
<sequence length="135" mass="15858">MIDVEIELEIPFHDVDAIRVAWHGHYAKYMEIARCKLMDIINYSIVEMEESGYVWPVIDMRIRYAHPLIFGQKFKVRATLTEWENRLKVDYVFFDAQTDKRLTKAYTIQVAVEKTSGEMQYASPPILLERLGVSI</sequence>
<dbReference type="SUPFAM" id="SSF54637">
    <property type="entry name" value="Thioesterase/thiol ester dehydrase-isomerase"/>
    <property type="match status" value="1"/>
</dbReference>
<accession>A0A2Z4PQ55</accession>